<dbReference type="PRINTS" id="PR00080">
    <property type="entry name" value="SDRFAMILY"/>
</dbReference>
<accession>A0A4Q9R196</accession>
<organism evidence="3 4">
    <name type="scientific">Stutzerimonas kirkiae</name>
    <dbReference type="NCBI Taxonomy" id="2211392"/>
    <lineage>
        <taxon>Bacteria</taxon>
        <taxon>Pseudomonadati</taxon>
        <taxon>Pseudomonadota</taxon>
        <taxon>Gammaproteobacteria</taxon>
        <taxon>Pseudomonadales</taxon>
        <taxon>Pseudomonadaceae</taxon>
        <taxon>Stutzerimonas</taxon>
    </lineage>
</organism>
<dbReference type="SUPFAM" id="SSF51735">
    <property type="entry name" value="NAD(P)-binding Rossmann-fold domains"/>
    <property type="match status" value="1"/>
</dbReference>
<dbReference type="NCBIfam" id="NF004202">
    <property type="entry name" value="PRK05653.2-2"/>
    <property type="match status" value="1"/>
</dbReference>
<dbReference type="SMART" id="SM00822">
    <property type="entry name" value="PKS_KR"/>
    <property type="match status" value="1"/>
</dbReference>
<reference evidence="3 4" key="1">
    <citation type="submission" date="2018-06" db="EMBL/GenBank/DDBJ databases">
        <title>Three novel Pseudomonas species isolated from symptomatic oak.</title>
        <authorList>
            <person name="Bueno-Gonzalez V."/>
            <person name="Brady C."/>
        </authorList>
    </citation>
    <scope>NUCLEOTIDE SEQUENCE [LARGE SCALE GENOMIC DNA]</scope>
    <source>
        <strain evidence="3 4">P17C</strain>
    </source>
</reference>
<dbReference type="AlphaFoldDB" id="A0A4Q9R196"/>
<dbReference type="RefSeq" id="WP_131185319.1">
    <property type="nucleotide sequence ID" value="NZ_QJUO01000025.1"/>
</dbReference>
<protein>
    <submittedName>
        <fullName evidence="3">3-oxoacyl-ACP reductase FabG</fullName>
    </submittedName>
</protein>
<dbReference type="PANTHER" id="PTHR42879:SF2">
    <property type="entry name" value="3-OXOACYL-[ACYL-CARRIER-PROTEIN] REDUCTASE FABG"/>
    <property type="match status" value="1"/>
</dbReference>
<dbReference type="Gene3D" id="3.40.50.720">
    <property type="entry name" value="NAD(P)-binding Rossmann-like Domain"/>
    <property type="match status" value="1"/>
</dbReference>
<dbReference type="OrthoDB" id="9787298at2"/>
<evidence type="ECO:0000313" key="4">
    <source>
        <dbReference type="Proteomes" id="UP000292639"/>
    </source>
</evidence>
<dbReference type="Proteomes" id="UP000292639">
    <property type="component" value="Unassembled WGS sequence"/>
</dbReference>
<dbReference type="Pfam" id="PF13561">
    <property type="entry name" value="adh_short_C2"/>
    <property type="match status" value="1"/>
</dbReference>
<dbReference type="InterPro" id="IPR057326">
    <property type="entry name" value="KR_dom"/>
</dbReference>
<evidence type="ECO:0000259" key="2">
    <source>
        <dbReference type="SMART" id="SM00822"/>
    </source>
</evidence>
<name>A0A4Q9R196_9GAMM</name>
<dbReference type="InterPro" id="IPR050259">
    <property type="entry name" value="SDR"/>
</dbReference>
<gene>
    <name evidence="3" type="ORF">DNJ96_14990</name>
</gene>
<dbReference type="InterPro" id="IPR036291">
    <property type="entry name" value="NAD(P)-bd_dom_sf"/>
</dbReference>
<dbReference type="FunFam" id="3.40.50.720:FF:000084">
    <property type="entry name" value="Short-chain dehydrogenase reductase"/>
    <property type="match status" value="1"/>
</dbReference>
<dbReference type="EMBL" id="QJUP01000023">
    <property type="protein sequence ID" value="TBU92656.1"/>
    <property type="molecule type" value="Genomic_DNA"/>
</dbReference>
<comment type="similarity">
    <text evidence="1">Belongs to the short-chain dehydrogenases/reductases (SDR) family.</text>
</comment>
<comment type="caution">
    <text evidence="3">The sequence shown here is derived from an EMBL/GenBank/DDBJ whole genome shotgun (WGS) entry which is preliminary data.</text>
</comment>
<sequence length="255" mass="26256">MFESLQGRVAIVTGASRGIGRGIARRFAEAGIQVLVVSRSLADAERVTQQIGAGASAFAADVSSAVACRAMAEAAVERYGRIDILAANAGIFPSAALAEMTVEQFDEVMATNVRSTFLSTQAVLPYMKAAGFGRIVMTSSITGPVTGFPGWSHYGASKAAQLGFMRTAALEVARDGITINAVMPGNIRTEGLEGMGEAYQAQMAASIPTGVLGEVRDIANAALFFASLEAGFITGQGLIVDGGQVLPESAAALES</sequence>
<dbReference type="PRINTS" id="PR00081">
    <property type="entry name" value="GDHRDH"/>
</dbReference>
<evidence type="ECO:0000313" key="3">
    <source>
        <dbReference type="EMBL" id="TBU92656.1"/>
    </source>
</evidence>
<keyword evidence="4" id="KW-1185">Reference proteome</keyword>
<dbReference type="NCBIfam" id="NF009468">
    <property type="entry name" value="PRK12826.1-4"/>
    <property type="match status" value="1"/>
</dbReference>
<dbReference type="PANTHER" id="PTHR42879">
    <property type="entry name" value="3-OXOACYL-(ACYL-CARRIER-PROTEIN) REDUCTASE"/>
    <property type="match status" value="1"/>
</dbReference>
<dbReference type="InterPro" id="IPR002347">
    <property type="entry name" value="SDR_fam"/>
</dbReference>
<proteinExistence type="inferred from homology"/>
<evidence type="ECO:0000256" key="1">
    <source>
        <dbReference type="ARBA" id="ARBA00006484"/>
    </source>
</evidence>
<feature type="domain" description="Ketoreductase" evidence="2">
    <location>
        <begin position="8"/>
        <end position="190"/>
    </location>
</feature>